<evidence type="ECO:0000313" key="3">
    <source>
        <dbReference type="Proteomes" id="UP000799764"/>
    </source>
</evidence>
<comment type="caution">
    <text evidence="2">The sequence shown here is derived from an EMBL/GenBank/DDBJ whole genome shotgun (WGS) entry which is preliminary data.</text>
</comment>
<reference evidence="2" key="1">
    <citation type="journal article" date="2020" name="Stud. Mycol.">
        <title>101 Dothideomycetes genomes: a test case for predicting lifestyles and emergence of pathogens.</title>
        <authorList>
            <person name="Haridas S."/>
            <person name="Albert R."/>
            <person name="Binder M."/>
            <person name="Bloem J."/>
            <person name="Labutti K."/>
            <person name="Salamov A."/>
            <person name="Andreopoulos B."/>
            <person name="Baker S."/>
            <person name="Barry K."/>
            <person name="Bills G."/>
            <person name="Bluhm B."/>
            <person name="Cannon C."/>
            <person name="Castanera R."/>
            <person name="Culley D."/>
            <person name="Daum C."/>
            <person name="Ezra D."/>
            <person name="Gonzalez J."/>
            <person name="Henrissat B."/>
            <person name="Kuo A."/>
            <person name="Liang C."/>
            <person name="Lipzen A."/>
            <person name="Lutzoni F."/>
            <person name="Magnuson J."/>
            <person name="Mondo S."/>
            <person name="Nolan M."/>
            <person name="Ohm R."/>
            <person name="Pangilinan J."/>
            <person name="Park H.-J."/>
            <person name="Ramirez L."/>
            <person name="Alfaro M."/>
            <person name="Sun H."/>
            <person name="Tritt A."/>
            <person name="Yoshinaga Y."/>
            <person name="Zwiers L.-H."/>
            <person name="Turgeon B."/>
            <person name="Goodwin S."/>
            <person name="Spatafora J."/>
            <person name="Crous P."/>
            <person name="Grigoriev I."/>
        </authorList>
    </citation>
    <scope>NUCLEOTIDE SEQUENCE</scope>
    <source>
        <strain evidence="2">CBS 690.94</strain>
    </source>
</reference>
<dbReference type="EMBL" id="MU001513">
    <property type="protein sequence ID" value="KAF2438173.1"/>
    <property type="molecule type" value="Genomic_DNA"/>
</dbReference>
<feature type="compositionally biased region" description="Basic residues" evidence="1">
    <location>
        <begin position="22"/>
        <end position="34"/>
    </location>
</feature>
<sequence length="84" mass="9902">MKRNIRSPHRKIINRRIYLPTKPRHHLHRPRRPPLPRNWNPSKHPRLAVRKPPCTSIPLTLIHMSKSLEIITYQGAIASKINPT</sequence>
<dbReference type="Proteomes" id="UP000799764">
    <property type="component" value="Unassembled WGS sequence"/>
</dbReference>
<name>A0A9P4U6I6_9PLEO</name>
<dbReference type="AlphaFoldDB" id="A0A9P4U6I6"/>
<evidence type="ECO:0000313" key="2">
    <source>
        <dbReference type="EMBL" id="KAF2438173.1"/>
    </source>
</evidence>
<accession>A0A9P4U6I6</accession>
<protein>
    <submittedName>
        <fullName evidence="2">Uncharacterized protein</fullName>
    </submittedName>
</protein>
<gene>
    <name evidence="2" type="ORF">P171DRAFT_437232</name>
</gene>
<organism evidence="2 3">
    <name type="scientific">Karstenula rhodostoma CBS 690.94</name>
    <dbReference type="NCBI Taxonomy" id="1392251"/>
    <lineage>
        <taxon>Eukaryota</taxon>
        <taxon>Fungi</taxon>
        <taxon>Dikarya</taxon>
        <taxon>Ascomycota</taxon>
        <taxon>Pezizomycotina</taxon>
        <taxon>Dothideomycetes</taxon>
        <taxon>Pleosporomycetidae</taxon>
        <taxon>Pleosporales</taxon>
        <taxon>Massarineae</taxon>
        <taxon>Didymosphaeriaceae</taxon>
        <taxon>Karstenula</taxon>
    </lineage>
</organism>
<feature type="region of interest" description="Disordered" evidence="1">
    <location>
        <begin position="22"/>
        <end position="51"/>
    </location>
</feature>
<keyword evidence="3" id="KW-1185">Reference proteome</keyword>
<proteinExistence type="predicted"/>
<evidence type="ECO:0000256" key="1">
    <source>
        <dbReference type="SAM" id="MobiDB-lite"/>
    </source>
</evidence>